<accession>A0ABQ0C8M5</accession>
<keyword evidence="8 11" id="KW-0460">Magnesium</keyword>
<evidence type="ECO:0000256" key="10">
    <source>
        <dbReference type="ARBA" id="ARBA00048540"/>
    </source>
</evidence>
<evidence type="ECO:0000256" key="7">
    <source>
        <dbReference type="ARBA" id="ARBA00022827"/>
    </source>
</evidence>
<keyword evidence="7 11" id="KW-0274">FAD</keyword>
<dbReference type="SUPFAM" id="SSF143631">
    <property type="entry name" value="ApbE-like"/>
    <property type="match status" value="1"/>
</dbReference>
<dbReference type="InterPro" id="IPR024932">
    <property type="entry name" value="ApbE"/>
</dbReference>
<evidence type="ECO:0000256" key="5">
    <source>
        <dbReference type="ARBA" id="ARBA00022679"/>
    </source>
</evidence>
<dbReference type="EC" id="2.7.1.180" evidence="2 11"/>
<dbReference type="PANTHER" id="PTHR30040:SF2">
    <property type="entry name" value="FAD:PROTEIN FMN TRANSFERASE"/>
    <property type="match status" value="1"/>
</dbReference>
<dbReference type="EMBL" id="BAAFGK010000004">
    <property type="protein sequence ID" value="GAB0057236.1"/>
    <property type="molecule type" value="Genomic_DNA"/>
</dbReference>
<dbReference type="Proteomes" id="UP001628193">
    <property type="component" value="Unassembled WGS sequence"/>
</dbReference>
<evidence type="ECO:0000256" key="1">
    <source>
        <dbReference type="ARBA" id="ARBA00001946"/>
    </source>
</evidence>
<name>A0ABQ0C8M5_9PROT</name>
<protein>
    <recommendedName>
        <fullName evidence="3 11">FAD:protein FMN transferase</fullName>
        <ecNumber evidence="2 11">2.7.1.180</ecNumber>
    </recommendedName>
    <alternativeName>
        <fullName evidence="9 11">Flavin transferase</fullName>
    </alternativeName>
</protein>
<keyword evidence="5 11" id="KW-0808">Transferase</keyword>
<keyword evidence="4 11" id="KW-0285">Flavoprotein</keyword>
<comment type="cofactor">
    <cofactor evidence="1">
        <name>Mg(2+)</name>
        <dbReference type="ChEBI" id="CHEBI:18420"/>
    </cofactor>
</comment>
<evidence type="ECO:0000256" key="6">
    <source>
        <dbReference type="ARBA" id="ARBA00022723"/>
    </source>
</evidence>
<dbReference type="RefSeq" id="WP_420904935.1">
    <property type="nucleotide sequence ID" value="NZ_BAAFGK010000004.1"/>
</dbReference>
<evidence type="ECO:0000256" key="2">
    <source>
        <dbReference type="ARBA" id="ARBA00011955"/>
    </source>
</evidence>
<comment type="caution">
    <text evidence="12">The sequence shown here is derived from an EMBL/GenBank/DDBJ whole genome shotgun (WGS) entry which is preliminary data.</text>
</comment>
<comment type="catalytic activity">
    <reaction evidence="10 11">
        <text>L-threonyl-[protein] + FAD = FMN-L-threonyl-[protein] + AMP + H(+)</text>
        <dbReference type="Rhea" id="RHEA:36847"/>
        <dbReference type="Rhea" id="RHEA-COMP:11060"/>
        <dbReference type="Rhea" id="RHEA-COMP:11061"/>
        <dbReference type="ChEBI" id="CHEBI:15378"/>
        <dbReference type="ChEBI" id="CHEBI:30013"/>
        <dbReference type="ChEBI" id="CHEBI:57692"/>
        <dbReference type="ChEBI" id="CHEBI:74257"/>
        <dbReference type="ChEBI" id="CHEBI:456215"/>
        <dbReference type="EC" id="2.7.1.180"/>
    </reaction>
</comment>
<comment type="similarity">
    <text evidence="11">Belongs to the ApbE family.</text>
</comment>
<gene>
    <name evidence="12" type="primary">apbE</name>
    <name evidence="12" type="ORF">SIID45300_01559</name>
</gene>
<evidence type="ECO:0000313" key="13">
    <source>
        <dbReference type="Proteomes" id="UP001628193"/>
    </source>
</evidence>
<proteinExistence type="inferred from homology"/>
<evidence type="ECO:0000256" key="4">
    <source>
        <dbReference type="ARBA" id="ARBA00022630"/>
    </source>
</evidence>
<dbReference type="InterPro" id="IPR003374">
    <property type="entry name" value="ApbE-like_sf"/>
</dbReference>
<keyword evidence="6 11" id="KW-0479">Metal-binding</keyword>
<evidence type="ECO:0000256" key="8">
    <source>
        <dbReference type="ARBA" id="ARBA00022842"/>
    </source>
</evidence>
<reference evidence="12 13" key="2">
    <citation type="submission" date="2024-09" db="EMBL/GenBank/DDBJ databases">
        <title>Draft genome sequence of Candidatus Magnetaquicoccaceae bacterium FCR-1.</title>
        <authorList>
            <person name="Shimoshige H."/>
            <person name="Shimamura S."/>
            <person name="Taoka A."/>
            <person name="Kobayashi H."/>
            <person name="Maekawa T."/>
        </authorList>
    </citation>
    <scope>NUCLEOTIDE SEQUENCE [LARGE SCALE GENOMIC DNA]</scope>
    <source>
        <strain evidence="12 13">FCR-1</strain>
    </source>
</reference>
<evidence type="ECO:0000256" key="11">
    <source>
        <dbReference type="PIRNR" id="PIRNR006268"/>
    </source>
</evidence>
<dbReference type="Pfam" id="PF02424">
    <property type="entry name" value="ApbE"/>
    <property type="match status" value="1"/>
</dbReference>
<keyword evidence="13" id="KW-1185">Reference proteome</keyword>
<dbReference type="PANTHER" id="PTHR30040">
    <property type="entry name" value="THIAMINE BIOSYNTHESIS LIPOPROTEIN APBE"/>
    <property type="match status" value="1"/>
</dbReference>
<sequence>MSRRLIIAGIVGALLIVALVRALLAPAPRGVQTDTRLLMGTLVTISAWGVEKGRAQPAMNAAFAEMARIEARMSRFVDTSEVAGLNAAERGTWQPLSEELERVVTLGMEIDGLSGGAFDIGLGPLSDLWGFSREPPPETPPEAARIEAWRAGRATLTGPGIEIDAHRLRLANTSVALDLGGIAKGYAVDRAMEILEREGVAHALINAGGDMRIVGDKGGKPWHIGLRDPRQAEGVVAVMDLKGSIAISTSGDYERFFLHDGVRHHHILDPATGQSARSGLISVSIQAPSSFLADSLSTALFVLGETKGLALLEKFPDCAALLIRADGSRIQTPGFIAAPPTTP</sequence>
<dbReference type="Gene3D" id="3.10.520.10">
    <property type="entry name" value="ApbE-like domains"/>
    <property type="match status" value="1"/>
</dbReference>
<evidence type="ECO:0000256" key="9">
    <source>
        <dbReference type="ARBA" id="ARBA00031306"/>
    </source>
</evidence>
<dbReference type="PIRSF" id="PIRSF006268">
    <property type="entry name" value="ApbE"/>
    <property type="match status" value="1"/>
</dbReference>
<evidence type="ECO:0000256" key="3">
    <source>
        <dbReference type="ARBA" id="ARBA00016337"/>
    </source>
</evidence>
<dbReference type="GO" id="GO:0016740">
    <property type="term" value="F:transferase activity"/>
    <property type="evidence" value="ECO:0007669"/>
    <property type="project" value="UniProtKB-KW"/>
</dbReference>
<evidence type="ECO:0000313" key="12">
    <source>
        <dbReference type="EMBL" id="GAB0057236.1"/>
    </source>
</evidence>
<reference evidence="12 13" key="1">
    <citation type="submission" date="2024-05" db="EMBL/GenBank/DDBJ databases">
        <authorList>
            <consortium name="Candidatus Magnetaquicoccaceae bacterium FCR-1 genome sequencing consortium"/>
            <person name="Shimoshige H."/>
            <person name="Shimamura S."/>
            <person name="Taoka A."/>
            <person name="Kobayashi H."/>
            <person name="Maekawa T."/>
        </authorList>
    </citation>
    <scope>NUCLEOTIDE SEQUENCE [LARGE SCALE GENOMIC DNA]</scope>
    <source>
        <strain evidence="12 13">FCR-1</strain>
    </source>
</reference>
<organism evidence="12 13">
    <name type="scientific">Candidatus Magnetaquiglobus chichijimensis</name>
    <dbReference type="NCBI Taxonomy" id="3141448"/>
    <lineage>
        <taxon>Bacteria</taxon>
        <taxon>Pseudomonadati</taxon>
        <taxon>Pseudomonadota</taxon>
        <taxon>Magnetococcia</taxon>
        <taxon>Magnetococcales</taxon>
        <taxon>Candidatus Magnetaquicoccaceae</taxon>
        <taxon>Candidatus Magnetaquiglobus</taxon>
    </lineage>
</organism>